<dbReference type="Pfam" id="PF01981">
    <property type="entry name" value="PTH2"/>
    <property type="match status" value="1"/>
</dbReference>
<dbReference type="Gene3D" id="3.40.1490.10">
    <property type="entry name" value="Bit1"/>
    <property type="match status" value="1"/>
</dbReference>
<dbReference type="SUPFAM" id="SSF102462">
    <property type="entry name" value="Peptidyl-tRNA hydrolase II"/>
    <property type="match status" value="1"/>
</dbReference>
<dbReference type="InterPro" id="IPR023476">
    <property type="entry name" value="Pep_tRNA_hydro_II_dom_sf"/>
</dbReference>
<evidence type="ECO:0000256" key="1">
    <source>
        <dbReference type="ARBA" id="ARBA00013260"/>
    </source>
</evidence>
<dbReference type="AlphaFoldDB" id="A0A7R9FKX1"/>
<dbReference type="EC" id="3.1.1.29" evidence="1"/>
<gene>
    <name evidence="4" type="ORF">TTEB3V08_LOCUS3376</name>
</gene>
<proteinExistence type="predicted"/>
<evidence type="ECO:0000256" key="2">
    <source>
        <dbReference type="ARBA" id="ARBA00022801"/>
    </source>
</evidence>
<dbReference type="PANTHER" id="PTHR46194">
    <property type="entry name" value="PEPTIDYL-TRNA HYDROLASE PTRHD1-RELATED"/>
    <property type="match status" value="1"/>
</dbReference>
<dbReference type="InterPro" id="IPR002833">
    <property type="entry name" value="PTH2"/>
</dbReference>
<dbReference type="InterPro" id="IPR042237">
    <property type="entry name" value="PTRHD1"/>
</dbReference>
<protein>
    <recommendedName>
        <fullName evidence="1">peptidyl-tRNA hydrolase</fullName>
        <ecNumber evidence="1">3.1.1.29</ecNumber>
    </recommendedName>
</protein>
<evidence type="ECO:0000313" key="4">
    <source>
        <dbReference type="EMBL" id="CAD7455301.1"/>
    </source>
</evidence>
<name>A0A7R9FKX1_9NEOP</name>
<dbReference type="CDD" id="cd02429">
    <property type="entry name" value="PTH2_like"/>
    <property type="match status" value="1"/>
</dbReference>
<dbReference type="GO" id="GO:0004045">
    <property type="term" value="F:peptidyl-tRNA hydrolase activity"/>
    <property type="evidence" value="ECO:0007669"/>
    <property type="project" value="UniProtKB-EC"/>
</dbReference>
<sequence length="751" mass="83630">MVTQCALGLCHEKVPRSRKEVSECTGTHFATHGVLKGFTSFCPDDLLGLFVRVSKTGLSSFQIPDPETKRCFLVCDPRGSEPAFAWMESGKPFRKNHPQFTRPRFEPRSPRPLAVELNMNSALANYATKAGVKVKTSKLDGSKRRAFQKTSISSFWSHRVIPVNIISTTTHSASHTRGLGIIDATRRTTASNRKISITTCVSSSIDRSPGIATRRDKHQANFFLALAALYPTLPETSQYILLHRVNILYVTLTNCWNVAIAASRGGATAAICPPVFQPLVPQQVHLSQENSAKHINNTECVSIIGDETPAATGQEQFSLCIRYIRNEELNVHVVNRQIISTHDVETNLNLEQTRHPYSGQGQPISSNRQNQVLITIAYDTLLPEFYRSSVKTVHGDVTQSTVLSIHNEKWPISNGVSSAYAYCWALQGSQTYDVSCGHFKLIAAYKDTERGNWTRCMRDKFLLEAEDSERENQWCDPMSYPPTLGLASLGRLALARSSYREGEESIGVPSEERGTFVSDLVDIILVIMIVQFPDATPLSSTRRLVPSKITKRRHTELSGTKRDVLSRSSLVDGGVGYCLNNSTYVFRSVPTDQFLLGEILVQHRGGSEIFVRGREVGVGAPIGIAGLGGTMSRQLVQYVVVRKDLVKVLGWSIGAVIAQACHACTAVIHMFYQEPCTQEYLQDLDNMHKIILEVPDESSLLKLQSQLKASEISHKLWIEQPENIPTCFVLKPYPKQDVQQYFKGLKLFTLK</sequence>
<dbReference type="EMBL" id="OE000875">
    <property type="protein sequence ID" value="CAD7455301.1"/>
    <property type="molecule type" value="Genomic_DNA"/>
</dbReference>
<accession>A0A7R9FKX1</accession>
<organism evidence="4">
    <name type="scientific">Timema tahoe</name>
    <dbReference type="NCBI Taxonomy" id="61484"/>
    <lineage>
        <taxon>Eukaryota</taxon>
        <taxon>Metazoa</taxon>
        <taxon>Ecdysozoa</taxon>
        <taxon>Arthropoda</taxon>
        <taxon>Hexapoda</taxon>
        <taxon>Insecta</taxon>
        <taxon>Pterygota</taxon>
        <taxon>Neoptera</taxon>
        <taxon>Polyneoptera</taxon>
        <taxon>Phasmatodea</taxon>
        <taxon>Timematodea</taxon>
        <taxon>Timematoidea</taxon>
        <taxon>Timematidae</taxon>
        <taxon>Timema</taxon>
    </lineage>
</organism>
<reference evidence="4" key="1">
    <citation type="submission" date="2020-11" db="EMBL/GenBank/DDBJ databases">
        <authorList>
            <person name="Tran Van P."/>
        </authorList>
    </citation>
    <scope>NUCLEOTIDE SEQUENCE</scope>
</reference>
<dbReference type="PANTHER" id="PTHR46194:SF1">
    <property type="entry name" value="PEPTIDYL-TRNA HYDROLASE PTRHD1-RELATED"/>
    <property type="match status" value="1"/>
</dbReference>
<comment type="catalytic activity">
    <reaction evidence="3">
        <text>an N-acyl-L-alpha-aminoacyl-tRNA + H2O = an N-acyl-L-amino acid + a tRNA + H(+)</text>
        <dbReference type="Rhea" id="RHEA:54448"/>
        <dbReference type="Rhea" id="RHEA-COMP:10123"/>
        <dbReference type="Rhea" id="RHEA-COMP:13883"/>
        <dbReference type="ChEBI" id="CHEBI:15377"/>
        <dbReference type="ChEBI" id="CHEBI:15378"/>
        <dbReference type="ChEBI" id="CHEBI:59874"/>
        <dbReference type="ChEBI" id="CHEBI:78442"/>
        <dbReference type="ChEBI" id="CHEBI:138191"/>
        <dbReference type="EC" id="3.1.1.29"/>
    </reaction>
</comment>
<keyword evidence="2" id="KW-0378">Hydrolase</keyword>
<evidence type="ECO:0000256" key="3">
    <source>
        <dbReference type="ARBA" id="ARBA00048707"/>
    </source>
</evidence>